<dbReference type="InterPro" id="IPR012337">
    <property type="entry name" value="RNaseH-like_sf"/>
</dbReference>
<evidence type="ECO:0000259" key="2">
    <source>
        <dbReference type="Pfam" id="PF14291"/>
    </source>
</evidence>
<dbReference type="PANTHER" id="PTHR37162:SF1">
    <property type="entry name" value="BED-TYPE DOMAIN-CONTAINING PROTEIN"/>
    <property type="match status" value="1"/>
</dbReference>
<dbReference type="OMA" id="CISHLAN"/>
<proteinExistence type="predicted"/>
<dbReference type="AlphaFoldDB" id="A0A1X7TQN2"/>
<sequence>MASSSACGLSGTADTSTDSEIEYTTDKDESHTSSGTSQPQRKKLCKGRLRQSYKQKYNNRWEKIPELRDWLRPGKDKYSASCKVCQKDLVAGLKDLKRHGQAAKHLQNAKAKRSTPTISTVFPSDDTKEDVKKAEIKIAAFIVEHNLSFQVMDHLSEVIKESFPDSKIAMEFSCKHTKTRSIVKNVIARKFRNQLQETLRQRKFSIIIDESTDISSTKQLAIVVRFFCDKDNKVKSKFFKLIEVSHGDATTLTTTILSVFHETDIPLHNLIGYASDTTNVMFGQHHSVVSLLKEKIPHLFTMKCLCHTSHLCASYSCEKLPRAIESLIRDIYSHFSHSAKRIAEYERFQHFTQTEPHKLLKPAQTRWLSLELCVLRVLEQWEALEAYFDHSAQHDRLASTQTILLALKNPIFKLYFYFLQYVLPKFTNFNKHFQSEQPNIHNLSSSLATAYRSFLSCYMSASYLRSKELSDWTHSQKKICYHYIQ</sequence>
<feature type="domain" description="DUF4371" evidence="2">
    <location>
        <begin position="187"/>
        <end position="284"/>
    </location>
</feature>
<protein>
    <recommendedName>
        <fullName evidence="2">DUF4371 domain-containing protein</fullName>
    </recommendedName>
</protein>
<dbReference type="KEGG" id="aqu:105314509"/>
<dbReference type="Proteomes" id="UP000007879">
    <property type="component" value="Unassembled WGS sequence"/>
</dbReference>
<dbReference type="EnsemblMetazoa" id="Aqu2.1.17260_001">
    <property type="protein sequence ID" value="Aqu2.1.17260_001"/>
    <property type="gene ID" value="Aqu2.1.17260"/>
</dbReference>
<dbReference type="EnsemblMetazoa" id="XM_011408717.1">
    <property type="protein sequence ID" value="XP_011407019.1"/>
    <property type="gene ID" value="LOC105314509"/>
</dbReference>
<gene>
    <name evidence="3" type="primary">105314509</name>
</gene>
<evidence type="ECO:0000256" key="1">
    <source>
        <dbReference type="SAM" id="MobiDB-lite"/>
    </source>
</evidence>
<dbReference type="OrthoDB" id="10023262at2759"/>
<feature type="region of interest" description="Disordered" evidence="1">
    <location>
        <begin position="1"/>
        <end position="48"/>
    </location>
</feature>
<organism evidence="3">
    <name type="scientific">Amphimedon queenslandica</name>
    <name type="common">Sponge</name>
    <dbReference type="NCBI Taxonomy" id="400682"/>
    <lineage>
        <taxon>Eukaryota</taxon>
        <taxon>Metazoa</taxon>
        <taxon>Porifera</taxon>
        <taxon>Demospongiae</taxon>
        <taxon>Heteroscleromorpha</taxon>
        <taxon>Haplosclerida</taxon>
        <taxon>Niphatidae</taxon>
        <taxon>Amphimedon</taxon>
    </lineage>
</organism>
<dbReference type="InterPro" id="IPR025398">
    <property type="entry name" value="DUF4371"/>
</dbReference>
<dbReference type="SUPFAM" id="SSF53098">
    <property type="entry name" value="Ribonuclease H-like"/>
    <property type="match status" value="1"/>
</dbReference>
<evidence type="ECO:0000313" key="3">
    <source>
        <dbReference type="EnsemblMetazoa" id="Aqu2.1.17260_001"/>
    </source>
</evidence>
<accession>A0A1X7TQN2</accession>
<evidence type="ECO:0000313" key="4">
    <source>
        <dbReference type="Proteomes" id="UP000007879"/>
    </source>
</evidence>
<reference evidence="4" key="1">
    <citation type="journal article" date="2010" name="Nature">
        <title>The Amphimedon queenslandica genome and the evolution of animal complexity.</title>
        <authorList>
            <person name="Srivastava M."/>
            <person name="Simakov O."/>
            <person name="Chapman J."/>
            <person name="Fahey B."/>
            <person name="Gauthier M.E."/>
            <person name="Mitros T."/>
            <person name="Richards G.S."/>
            <person name="Conaco C."/>
            <person name="Dacre M."/>
            <person name="Hellsten U."/>
            <person name="Larroux C."/>
            <person name="Putnam N.H."/>
            <person name="Stanke M."/>
            <person name="Adamska M."/>
            <person name="Darling A."/>
            <person name="Degnan S.M."/>
            <person name="Oakley T.H."/>
            <person name="Plachetzki D.C."/>
            <person name="Zhai Y."/>
            <person name="Adamski M."/>
            <person name="Calcino A."/>
            <person name="Cummins S.F."/>
            <person name="Goodstein D.M."/>
            <person name="Harris C."/>
            <person name="Jackson D.J."/>
            <person name="Leys S.P."/>
            <person name="Shu S."/>
            <person name="Woodcroft B.J."/>
            <person name="Vervoort M."/>
            <person name="Kosik K.S."/>
            <person name="Manning G."/>
            <person name="Degnan B.M."/>
            <person name="Rokhsar D.S."/>
        </authorList>
    </citation>
    <scope>NUCLEOTIDE SEQUENCE [LARGE SCALE GENOMIC DNA]</scope>
</reference>
<reference evidence="3" key="2">
    <citation type="submission" date="2017-05" db="UniProtKB">
        <authorList>
            <consortium name="EnsemblMetazoa"/>
        </authorList>
    </citation>
    <scope>IDENTIFICATION</scope>
</reference>
<keyword evidence="4" id="KW-1185">Reference proteome</keyword>
<dbReference type="eggNOG" id="ENOG502RZBP">
    <property type="taxonomic scope" value="Eukaryota"/>
</dbReference>
<dbReference type="InParanoid" id="A0A1X7TQN2"/>
<name>A0A1X7TQN2_AMPQE</name>
<dbReference type="Pfam" id="PF14291">
    <property type="entry name" value="DUF4371"/>
    <property type="match status" value="1"/>
</dbReference>
<feature type="compositionally biased region" description="Polar residues" evidence="1">
    <location>
        <begin position="1"/>
        <end position="16"/>
    </location>
</feature>
<dbReference type="PANTHER" id="PTHR37162">
    <property type="entry name" value="HAT FAMILY DIMERISATION DOMAINCONTAINING PROTEIN-RELATED"/>
    <property type="match status" value="1"/>
</dbReference>